<gene>
    <name evidence="1" type="ORF">LEN_3983</name>
</gene>
<dbReference type="KEGG" id="lem:LEN_3983"/>
<sequence>MGDSESRSLSPTPNRYLLSSSLLRPLPRLTAQCQGPFVSHTAAGQLRIRTGFPLAGRGANRGWRVPSLYLHEAMFTETPPRYAALGAKSNDMKCSAGLVAAEPKASGLKGSPAAQPQPWEGLSGPTLAGPIAAIAAVLPQLSAAPAPRPLSAGVHPRPAKMKPRPCAHARLVELGRGCR</sequence>
<dbReference type="EMBL" id="AP014940">
    <property type="protein sequence ID" value="BAV99470.1"/>
    <property type="molecule type" value="Genomic_DNA"/>
</dbReference>
<reference evidence="1 2" key="1">
    <citation type="journal article" date="2017" name="DNA Res.">
        <title>Complete genome sequence and expression profile of the commercial lytic enzyme producer Lysobacter enzymogenes M497-1.</title>
        <authorList>
            <person name="Takami H."/>
            <person name="Toyoda A."/>
            <person name="Uchiyama I."/>
            <person name="Itoh T."/>
            <person name="Takaki Y."/>
            <person name="Arai W."/>
            <person name="Nishi S."/>
            <person name="Kawai M."/>
            <person name="Shinya K."/>
            <person name="Ikeda H."/>
        </authorList>
    </citation>
    <scope>NUCLEOTIDE SEQUENCE [LARGE SCALE GENOMIC DNA]</scope>
    <source>
        <strain evidence="1 2">M497-1</strain>
    </source>
</reference>
<dbReference type="Proteomes" id="UP000218824">
    <property type="component" value="Chromosome"/>
</dbReference>
<evidence type="ECO:0000313" key="2">
    <source>
        <dbReference type="Proteomes" id="UP000218824"/>
    </source>
</evidence>
<protein>
    <submittedName>
        <fullName evidence="1">Uncharacterized protein</fullName>
    </submittedName>
</protein>
<name>A0AAU9AYA1_LYSEN</name>
<accession>A0AAU9AYA1</accession>
<dbReference type="AlphaFoldDB" id="A0AAU9AYA1"/>
<organism evidence="1 2">
    <name type="scientific">Lysobacter enzymogenes</name>
    <dbReference type="NCBI Taxonomy" id="69"/>
    <lineage>
        <taxon>Bacteria</taxon>
        <taxon>Pseudomonadati</taxon>
        <taxon>Pseudomonadota</taxon>
        <taxon>Gammaproteobacteria</taxon>
        <taxon>Lysobacterales</taxon>
        <taxon>Lysobacteraceae</taxon>
        <taxon>Lysobacter</taxon>
    </lineage>
</organism>
<evidence type="ECO:0000313" key="1">
    <source>
        <dbReference type="EMBL" id="BAV99470.1"/>
    </source>
</evidence>
<proteinExistence type="predicted"/>